<keyword evidence="11" id="KW-1185">Reference proteome</keyword>
<keyword evidence="5 8" id="KW-0378">Hydrolase</keyword>
<evidence type="ECO:0000313" key="10">
    <source>
        <dbReference type="EMBL" id="PRY89644.1"/>
    </source>
</evidence>
<dbReference type="PANTHER" id="PTHR21039">
    <property type="entry name" value="HISTIDINOL PHOSPHATASE-RELATED"/>
    <property type="match status" value="1"/>
</dbReference>
<evidence type="ECO:0000256" key="2">
    <source>
        <dbReference type="ARBA" id="ARBA00009152"/>
    </source>
</evidence>
<evidence type="ECO:0000256" key="5">
    <source>
        <dbReference type="ARBA" id="ARBA00022801"/>
    </source>
</evidence>
<name>A0A2T0WSW0_9BACT</name>
<reference evidence="10 11" key="1">
    <citation type="submission" date="2018-03" db="EMBL/GenBank/DDBJ databases">
        <title>Genomic Encyclopedia of Archaeal and Bacterial Type Strains, Phase II (KMG-II): from individual species to whole genera.</title>
        <authorList>
            <person name="Goeker M."/>
        </authorList>
    </citation>
    <scope>NUCLEOTIDE SEQUENCE [LARGE SCALE GENOMIC DNA]</scope>
    <source>
        <strain evidence="10 11">DSM 27929</strain>
    </source>
</reference>
<dbReference type="RefSeq" id="WP_106132347.1">
    <property type="nucleotide sequence ID" value="NZ_PVTR01000002.1"/>
</dbReference>
<dbReference type="Pfam" id="PF02811">
    <property type="entry name" value="PHP"/>
    <property type="match status" value="1"/>
</dbReference>
<dbReference type="CDD" id="cd12110">
    <property type="entry name" value="PHP_HisPPase_Hisj_like"/>
    <property type="match status" value="1"/>
</dbReference>
<dbReference type="InterPro" id="IPR004013">
    <property type="entry name" value="PHP_dom"/>
</dbReference>
<proteinExistence type="inferred from homology"/>
<evidence type="ECO:0000256" key="6">
    <source>
        <dbReference type="ARBA" id="ARBA00023102"/>
    </source>
</evidence>
<accession>A0A2T0WSW0</accession>
<evidence type="ECO:0000256" key="4">
    <source>
        <dbReference type="ARBA" id="ARBA00022605"/>
    </source>
</evidence>
<dbReference type="PANTHER" id="PTHR21039:SF0">
    <property type="entry name" value="HISTIDINOL-PHOSPHATASE"/>
    <property type="match status" value="1"/>
</dbReference>
<evidence type="ECO:0000256" key="3">
    <source>
        <dbReference type="ARBA" id="ARBA00013085"/>
    </source>
</evidence>
<dbReference type="GO" id="GO:0004401">
    <property type="term" value="F:histidinol-phosphatase activity"/>
    <property type="evidence" value="ECO:0007669"/>
    <property type="project" value="UniProtKB-UniRule"/>
</dbReference>
<dbReference type="Gene3D" id="3.20.20.140">
    <property type="entry name" value="Metal-dependent hydrolases"/>
    <property type="match status" value="1"/>
</dbReference>
<comment type="caution">
    <text evidence="10">The sequence shown here is derived from an EMBL/GenBank/DDBJ whole genome shotgun (WGS) entry which is preliminary data.</text>
</comment>
<evidence type="ECO:0000256" key="7">
    <source>
        <dbReference type="ARBA" id="ARBA00049158"/>
    </source>
</evidence>
<evidence type="ECO:0000259" key="9">
    <source>
        <dbReference type="Pfam" id="PF02811"/>
    </source>
</evidence>
<evidence type="ECO:0000313" key="11">
    <source>
        <dbReference type="Proteomes" id="UP000238157"/>
    </source>
</evidence>
<feature type="domain" description="PHP" evidence="9">
    <location>
        <begin position="7"/>
        <end position="209"/>
    </location>
</feature>
<dbReference type="EC" id="3.1.3.15" evidence="3 8"/>
<comment type="similarity">
    <text evidence="2 8">Belongs to the PHP hydrolase family. HisK subfamily.</text>
</comment>
<organism evidence="10 11">
    <name type="scientific">Mongoliibacter ruber</name>
    <dbReference type="NCBI Taxonomy" id="1750599"/>
    <lineage>
        <taxon>Bacteria</taxon>
        <taxon>Pseudomonadati</taxon>
        <taxon>Bacteroidota</taxon>
        <taxon>Cytophagia</taxon>
        <taxon>Cytophagales</taxon>
        <taxon>Cyclobacteriaceae</taxon>
        <taxon>Mongoliibacter</taxon>
    </lineage>
</organism>
<dbReference type="NCBIfam" id="TIGR01856">
    <property type="entry name" value="hisJ_fam"/>
    <property type="match status" value="1"/>
</dbReference>
<keyword evidence="4 8" id="KW-0028">Amino-acid biosynthesis</keyword>
<dbReference type="InterPro" id="IPR016195">
    <property type="entry name" value="Pol/histidinol_Pase-like"/>
</dbReference>
<protein>
    <recommendedName>
        <fullName evidence="3 8">Histidinol-phosphatase</fullName>
        <shortName evidence="8">HolPase</shortName>
        <ecNumber evidence="3 8">3.1.3.15</ecNumber>
    </recommendedName>
</protein>
<dbReference type="Proteomes" id="UP000238157">
    <property type="component" value="Unassembled WGS sequence"/>
</dbReference>
<evidence type="ECO:0000256" key="1">
    <source>
        <dbReference type="ARBA" id="ARBA00004970"/>
    </source>
</evidence>
<keyword evidence="6 8" id="KW-0368">Histidine biosynthesis</keyword>
<dbReference type="UniPathway" id="UPA00031">
    <property type="reaction ID" value="UER00013"/>
</dbReference>
<gene>
    <name evidence="10" type="ORF">CLW00_102120</name>
</gene>
<sequence>MKGWTNYHNHSYFCDGVEPLEEHVIAAIQQGVLHLGFSSHCPLHFTNPWSMSNQRIPEYVLEIDRLKEKYHHKITLYKSLEVDYFPDGNFHNQYWKQNTGLDYTIGSVHFIDQFEDGQAWEIDGTLSVFKKGLEEIFHNDIKAAILRYFEIFHHMLDQDCPDMIGHLDKIKMHNSKEPFFDENAEWYQKSIDQVLVHAAEKNVIIEVNTRGIYKKITAEPYPSISILQKIQALKIPICLNSDAHHPKEVIAEYGNVSRLLKELGFDHLMVFDNGVWLDRKFDHTGIFFD</sequence>
<comment type="pathway">
    <text evidence="1 8">Amino-acid biosynthesis; L-histidine biosynthesis; L-histidine from 5-phospho-alpha-D-ribose 1-diphosphate: step 8/9.</text>
</comment>
<dbReference type="GO" id="GO:0000105">
    <property type="term" value="P:L-histidine biosynthetic process"/>
    <property type="evidence" value="ECO:0007669"/>
    <property type="project" value="UniProtKB-UniRule"/>
</dbReference>
<evidence type="ECO:0000256" key="8">
    <source>
        <dbReference type="RuleBase" id="RU366003"/>
    </source>
</evidence>
<dbReference type="SUPFAM" id="SSF89550">
    <property type="entry name" value="PHP domain-like"/>
    <property type="match status" value="1"/>
</dbReference>
<dbReference type="EMBL" id="PVTR01000002">
    <property type="protein sequence ID" value="PRY89644.1"/>
    <property type="molecule type" value="Genomic_DNA"/>
</dbReference>
<dbReference type="AlphaFoldDB" id="A0A2T0WSW0"/>
<dbReference type="InterPro" id="IPR010140">
    <property type="entry name" value="Histidinol_P_phosphatase_HisJ"/>
</dbReference>
<dbReference type="GO" id="GO:0005737">
    <property type="term" value="C:cytoplasm"/>
    <property type="evidence" value="ECO:0007669"/>
    <property type="project" value="TreeGrafter"/>
</dbReference>
<dbReference type="OrthoDB" id="9775255at2"/>
<comment type="catalytic activity">
    <reaction evidence="7 8">
        <text>L-histidinol phosphate + H2O = L-histidinol + phosphate</text>
        <dbReference type="Rhea" id="RHEA:14465"/>
        <dbReference type="ChEBI" id="CHEBI:15377"/>
        <dbReference type="ChEBI" id="CHEBI:43474"/>
        <dbReference type="ChEBI" id="CHEBI:57699"/>
        <dbReference type="ChEBI" id="CHEBI:57980"/>
        <dbReference type="EC" id="3.1.3.15"/>
    </reaction>
</comment>